<dbReference type="GO" id="GO:0004751">
    <property type="term" value="F:ribose-5-phosphate isomerase activity"/>
    <property type="evidence" value="ECO:0007669"/>
    <property type="project" value="UniProtKB-UniRule"/>
</dbReference>
<reference evidence="4 5" key="1">
    <citation type="submission" date="2018-08" db="EMBL/GenBank/DDBJ databases">
        <title>A genome reference for cultivated species of the human gut microbiota.</title>
        <authorList>
            <person name="Zou Y."/>
            <person name="Xue W."/>
            <person name="Luo G."/>
        </authorList>
    </citation>
    <scope>NUCLEOTIDE SEQUENCE [LARGE SCALE GENOMIC DNA]</scope>
    <source>
        <strain evidence="4 5">AM40-30BH</strain>
    </source>
</reference>
<dbReference type="SUPFAM" id="SSF75445">
    <property type="entry name" value="D-ribose-5-phosphate isomerase (RpiA), lid domain"/>
    <property type="match status" value="1"/>
</dbReference>
<dbReference type="FunFam" id="3.30.70.260:FF:000018">
    <property type="entry name" value="Ribose-5-phosphate isomerase A"/>
    <property type="match status" value="1"/>
</dbReference>
<organism evidence="4 5">
    <name type="scientific">Bacteroides nordii</name>
    <dbReference type="NCBI Taxonomy" id="291645"/>
    <lineage>
        <taxon>Bacteria</taxon>
        <taxon>Pseudomonadati</taxon>
        <taxon>Bacteroidota</taxon>
        <taxon>Bacteroidia</taxon>
        <taxon>Bacteroidales</taxon>
        <taxon>Bacteroidaceae</taxon>
        <taxon>Bacteroides</taxon>
    </lineage>
</organism>
<comment type="caution">
    <text evidence="4">The sequence shown here is derived from an EMBL/GenBank/DDBJ whole genome shotgun (WGS) entry which is preliminary data.</text>
</comment>
<evidence type="ECO:0000256" key="3">
    <source>
        <dbReference type="NCBIfam" id="TIGR00021"/>
    </source>
</evidence>
<dbReference type="GO" id="GO:0006014">
    <property type="term" value="P:D-ribose metabolic process"/>
    <property type="evidence" value="ECO:0007669"/>
    <property type="project" value="TreeGrafter"/>
</dbReference>
<keyword evidence="2 4" id="KW-0413">Isomerase</keyword>
<dbReference type="Gene3D" id="3.40.50.1360">
    <property type="match status" value="1"/>
</dbReference>
<evidence type="ECO:0000313" key="5">
    <source>
        <dbReference type="Proteomes" id="UP000284379"/>
    </source>
</evidence>
<sequence length="237" mass="26477">MIMEWRNNLITGLQWSDDIINREGKEQVAHQLAARVKDGEVIGAGSGSTVYLTLFAIAERIRKEQLHVEVIPASIEISMTCTQLGIPQTTLWEKHPDWTFDGADEVDPFRNLIKGRGGALFKEKLLIKSSDRIFIVVDDSKFVSRLGSKFPVPVEVFPTAMVYVENQLKELGASKIILRMAKGKDGPILTENGNFILDTWFGEIGESLEKEIKNITGVIESGLFIGYDIEVLVAKQK</sequence>
<dbReference type="Proteomes" id="UP000284379">
    <property type="component" value="Unassembled WGS sequence"/>
</dbReference>
<dbReference type="GO" id="GO:0009052">
    <property type="term" value="P:pentose-phosphate shunt, non-oxidative branch"/>
    <property type="evidence" value="ECO:0007669"/>
    <property type="project" value="InterPro"/>
</dbReference>
<evidence type="ECO:0000256" key="1">
    <source>
        <dbReference type="ARBA" id="ARBA00008088"/>
    </source>
</evidence>
<dbReference type="PANTHER" id="PTHR11934">
    <property type="entry name" value="RIBOSE-5-PHOSPHATE ISOMERASE"/>
    <property type="match status" value="1"/>
</dbReference>
<dbReference type="CDD" id="cd01398">
    <property type="entry name" value="RPI_A"/>
    <property type="match status" value="1"/>
</dbReference>
<gene>
    <name evidence="4" type="primary">rpiA</name>
    <name evidence="4" type="ORF">DW888_14810</name>
</gene>
<dbReference type="AlphaFoldDB" id="A0A413VK14"/>
<comment type="similarity">
    <text evidence="1">Belongs to the ribose 5-phosphate isomerase family.</text>
</comment>
<dbReference type="EC" id="5.3.1.6" evidence="3"/>
<dbReference type="Pfam" id="PF06026">
    <property type="entry name" value="Rib_5-P_isom_A"/>
    <property type="match status" value="1"/>
</dbReference>
<dbReference type="InterPro" id="IPR004788">
    <property type="entry name" value="Ribose5P_isomerase_type_A"/>
</dbReference>
<dbReference type="PANTHER" id="PTHR11934:SF0">
    <property type="entry name" value="RIBOSE-5-PHOSPHATE ISOMERASE"/>
    <property type="match status" value="1"/>
</dbReference>
<dbReference type="NCBIfam" id="TIGR00021">
    <property type="entry name" value="rpiA"/>
    <property type="match status" value="1"/>
</dbReference>
<dbReference type="EMBL" id="QSGO01000012">
    <property type="protein sequence ID" value="RHB33930.1"/>
    <property type="molecule type" value="Genomic_DNA"/>
</dbReference>
<dbReference type="InterPro" id="IPR037171">
    <property type="entry name" value="NagB/RpiA_transferase-like"/>
</dbReference>
<evidence type="ECO:0000256" key="2">
    <source>
        <dbReference type="ARBA" id="ARBA00023235"/>
    </source>
</evidence>
<proteinExistence type="inferred from homology"/>
<protein>
    <recommendedName>
        <fullName evidence="3">Ribose 5-phosphate isomerase A</fullName>
        <ecNumber evidence="3">5.3.1.6</ecNumber>
    </recommendedName>
</protein>
<dbReference type="SUPFAM" id="SSF100950">
    <property type="entry name" value="NagB/RpiA/CoA transferase-like"/>
    <property type="match status" value="1"/>
</dbReference>
<evidence type="ECO:0000313" key="4">
    <source>
        <dbReference type="EMBL" id="RHB33930.1"/>
    </source>
</evidence>
<name>A0A413VK14_9BACE</name>
<dbReference type="Gene3D" id="3.30.70.260">
    <property type="match status" value="1"/>
</dbReference>
<dbReference type="GO" id="GO:0005829">
    <property type="term" value="C:cytosol"/>
    <property type="evidence" value="ECO:0007669"/>
    <property type="project" value="TreeGrafter"/>
</dbReference>
<accession>A0A413VK14</accession>